<dbReference type="Proteomes" id="UP000037460">
    <property type="component" value="Unassembled WGS sequence"/>
</dbReference>
<dbReference type="OrthoDB" id="10600998at2759"/>
<comment type="caution">
    <text evidence="1">The sequence shown here is derived from an EMBL/GenBank/DDBJ whole genome shotgun (WGS) entry which is preliminary data.</text>
</comment>
<reference evidence="2" key="1">
    <citation type="journal article" date="2015" name="PLoS Genet.">
        <title>Genome Sequence and Transcriptome Analyses of Chrysochromulina tobin: Metabolic Tools for Enhanced Algal Fitness in the Prominent Order Prymnesiales (Haptophyceae).</title>
        <authorList>
            <person name="Hovde B.T."/>
            <person name="Deodato C.R."/>
            <person name="Hunsperger H.M."/>
            <person name="Ryken S.A."/>
            <person name="Yost W."/>
            <person name="Jha R.K."/>
            <person name="Patterson J."/>
            <person name="Monnat R.J. Jr."/>
            <person name="Barlow S.B."/>
            <person name="Starkenburg S.R."/>
            <person name="Cattolico R.A."/>
        </authorList>
    </citation>
    <scope>NUCLEOTIDE SEQUENCE</scope>
    <source>
        <strain evidence="2">CCMP291</strain>
    </source>
</reference>
<keyword evidence="2" id="KW-1185">Reference proteome</keyword>
<dbReference type="AlphaFoldDB" id="A0A0M0JKA7"/>
<gene>
    <name evidence="1" type="ORF">Ctob_002462</name>
</gene>
<sequence length="223" mass="23678">MPEDLADFDPSFDPLAAARPKYDLAGASGRGDEAVWGAVAPSSADAIAEWTSHMLGKGIKRVLGLFTEEDAAARSPDGSAAGYMGALVAAGFEPSGVSLLDPRLPGSRDIVLAMCRDAYAEKVRLCVHCADGTTLTSVAMADWLLSDYVGGNNAEEACDLLATRKRLAGVERRTAPEQLECWVTNGCLADVTPVHAKSLVDAWLERRAKLETPSNIQVVDDLM</sequence>
<proteinExistence type="predicted"/>
<evidence type="ECO:0000313" key="2">
    <source>
        <dbReference type="Proteomes" id="UP000037460"/>
    </source>
</evidence>
<name>A0A0M0JKA7_9EUKA</name>
<dbReference type="EMBL" id="JWZX01002775">
    <property type="protein sequence ID" value="KOO27006.1"/>
    <property type="molecule type" value="Genomic_DNA"/>
</dbReference>
<protein>
    <submittedName>
        <fullName evidence="1">Uncharacterized protein</fullName>
    </submittedName>
</protein>
<evidence type="ECO:0000313" key="1">
    <source>
        <dbReference type="EMBL" id="KOO27006.1"/>
    </source>
</evidence>
<organism evidence="1 2">
    <name type="scientific">Chrysochromulina tobinii</name>
    <dbReference type="NCBI Taxonomy" id="1460289"/>
    <lineage>
        <taxon>Eukaryota</taxon>
        <taxon>Haptista</taxon>
        <taxon>Haptophyta</taxon>
        <taxon>Prymnesiophyceae</taxon>
        <taxon>Prymnesiales</taxon>
        <taxon>Chrysochromulinaceae</taxon>
        <taxon>Chrysochromulina</taxon>
    </lineage>
</organism>
<accession>A0A0M0JKA7</accession>